<comment type="caution">
    <text evidence="3">The sequence shown here is derived from an EMBL/GenBank/DDBJ whole genome shotgun (WGS) entry which is preliminary data.</text>
</comment>
<evidence type="ECO:0000313" key="4">
    <source>
        <dbReference type="Proteomes" id="UP000321412"/>
    </source>
</evidence>
<name>A0A5C6WXU7_9DELT</name>
<sequence length="486" mass="51943">MSAHPRAHLRFPSWCALLTWATLALFICSACGNNTPPQRFSPEDEPEPVTLSEFAASFETEAPHPLFTEASVLLSEGFTPAELAYFNRVDWLTHPHEAIVLDPVMVRAVTLLQPLMQRYELYHPAAIDALLRCPNEMCRTAVATLGVGVAVFGTMAVCTVGSTVSFGLLVAGCATVIAAWMGSDEVNAAELEPGDYADQELWDEVQESPHIPDVDDLDVGFDAEPDDASVDDNDVDATDADLDSALDAESDVDLDAEFDAEDAEDAADTDAEPDADLGDADAADAESEDTDVDAHADTDDGTTEDAGEDVPDGGDTSEPRCGNGQLDPGEACDSPHMNGQTCQSFGFNTGTLSCSATCQVITDACEGHLITVSNGSDFSPTSMPYPSQNNYVSYFHSEMVSPGDDSYREFFVANASSLVVQLSYAVEDTYDEVVVVNLQSGAEVFRESGEGTESINIPSNHFAVGVDSDNSIIRQGWRIDAIQTNP</sequence>
<feature type="compositionally biased region" description="Acidic residues" evidence="1">
    <location>
        <begin position="214"/>
        <end position="238"/>
    </location>
</feature>
<gene>
    <name evidence="3" type="ORF">FRC98_18900</name>
</gene>
<feature type="chain" id="PRO_5023028534" evidence="2">
    <location>
        <begin position="33"/>
        <end position="486"/>
    </location>
</feature>
<keyword evidence="2" id="KW-0732">Signal</keyword>
<dbReference type="OrthoDB" id="5495372at2"/>
<dbReference type="AlphaFoldDB" id="A0A5C6WXU7"/>
<evidence type="ECO:0000256" key="1">
    <source>
        <dbReference type="SAM" id="MobiDB-lite"/>
    </source>
</evidence>
<keyword evidence="4" id="KW-1185">Reference proteome</keyword>
<dbReference type="Proteomes" id="UP000321412">
    <property type="component" value="Unassembled WGS sequence"/>
</dbReference>
<feature type="compositionally biased region" description="Acidic residues" evidence="1">
    <location>
        <begin position="260"/>
        <end position="291"/>
    </location>
</feature>
<accession>A0A5C6WXU7</accession>
<feature type="signal peptide" evidence="2">
    <location>
        <begin position="1"/>
        <end position="32"/>
    </location>
</feature>
<protein>
    <submittedName>
        <fullName evidence="3">Uncharacterized protein</fullName>
    </submittedName>
</protein>
<reference evidence="3 4" key="1">
    <citation type="submission" date="2019-08" db="EMBL/GenBank/DDBJ databases">
        <title>Bradymonadales sp. TMQ4.</title>
        <authorList>
            <person name="Liang Q."/>
        </authorList>
    </citation>
    <scope>NUCLEOTIDE SEQUENCE [LARGE SCALE GENOMIC DNA]</scope>
    <source>
        <strain evidence="3 4">TMQ4</strain>
    </source>
</reference>
<dbReference type="RefSeq" id="WP_146982994.1">
    <property type="nucleotide sequence ID" value="NZ_VOSM01000014.1"/>
</dbReference>
<evidence type="ECO:0000313" key="3">
    <source>
        <dbReference type="EMBL" id="TXD34264.1"/>
    </source>
</evidence>
<dbReference type="EMBL" id="VOSM01000014">
    <property type="protein sequence ID" value="TXD34264.1"/>
    <property type="molecule type" value="Genomic_DNA"/>
</dbReference>
<proteinExistence type="predicted"/>
<evidence type="ECO:0000256" key="2">
    <source>
        <dbReference type="SAM" id="SignalP"/>
    </source>
</evidence>
<organism evidence="3 4">
    <name type="scientific">Lujinxingia vulgaris</name>
    <dbReference type="NCBI Taxonomy" id="2600176"/>
    <lineage>
        <taxon>Bacteria</taxon>
        <taxon>Deltaproteobacteria</taxon>
        <taxon>Bradymonadales</taxon>
        <taxon>Lujinxingiaceae</taxon>
        <taxon>Lujinxingia</taxon>
    </lineage>
</organism>
<feature type="region of interest" description="Disordered" evidence="1">
    <location>
        <begin position="210"/>
        <end position="238"/>
    </location>
</feature>
<feature type="compositionally biased region" description="Acidic residues" evidence="1">
    <location>
        <begin position="299"/>
        <end position="312"/>
    </location>
</feature>
<feature type="region of interest" description="Disordered" evidence="1">
    <location>
        <begin position="260"/>
        <end position="329"/>
    </location>
</feature>